<evidence type="ECO:0000313" key="2">
    <source>
        <dbReference type="Proteomes" id="UP000183090"/>
    </source>
</evidence>
<dbReference type="Proteomes" id="UP000183090">
    <property type="component" value="Unassembled WGS sequence"/>
</dbReference>
<evidence type="ECO:0000313" key="1">
    <source>
        <dbReference type="EMBL" id="SFK61648.1"/>
    </source>
</evidence>
<reference evidence="1 2" key="1">
    <citation type="submission" date="2016-10" db="EMBL/GenBank/DDBJ databases">
        <authorList>
            <person name="Varghese N."/>
            <person name="Submissions S."/>
        </authorList>
    </citation>
    <scope>NUCLEOTIDE SEQUENCE [LARGE SCALE GENOMIC DNA]</scope>
    <source>
        <strain evidence="1 2">CGMCC 1.6501</strain>
    </source>
</reference>
<name>A0AA94HDD1_9STAP</name>
<proteinExistence type="predicted"/>
<dbReference type="EMBL" id="FOTB01000001">
    <property type="protein sequence ID" value="SFK61648.1"/>
    <property type="molecule type" value="Genomic_DNA"/>
</dbReference>
<accession>A0AA94HDD1</accession>
<sequence length="31" mass="3492">MKAYEKDAFNLQCNEEFKRALANANALTVTS</sequence>
<gene>
    <name evidence="1" type="ORF">SAMN05216235_0849</name>
</gene>
<dbReference type="AlphaFoldDB" id="A0AA94HDD1"/>
<comment type="caution">
    <text evidence="1">The sequence shown here is derived from an EMBL/GenBank/DDBJ whole genome shotgun (WGS) entry which is preliminary data.</text>
</comment>
<protein>
    <submittedName>
        <fullName evidence="1">Uncharacterized protein</fullName>
    </submittedName>
</protein>
<organism evidence="1 2">
    <name type="scientific">Salinicoccus halodurans</name>
    <dbReference type="NCBI Taxonomy" id="407035"/>
    <lineage>
        <taxon>Bacteria</taxon>
        <taxon>Bacillati</taxon>
        <taxon>Bacillota</taxon>
        <taxon>Bacilli</taxon>
        <taxon>Bacillales</taxon>
        <taxon>Staphylococcaceae</taxon>
        <taxon>Salinicoccus</taxon>
    </lineage>
</organism>